<organism evidence="1 2">
    <name type="scientific">Deefgea tanakiae</name>
    <dbReference type="NCBI Taxonomy" id="2865840"/>
    <lineage>
        <taxon>Bacteria</taxon>
        <taxon>Pseudomonadati</taxon>
        <taxon>Pseudomonadota</taxon>
        <taxon>Betaproteobacteria</taxon>
        <taxon>Neisseriales</taxon>
        <taxon>Chitinibacteraceae</taxon>
        <taxon>Deefgea</taxon>
    </lineage>
</organism>
<dbReference type="RefSeq" id="WP_221005673.1">
    <property type="nucleotide sequence ID" value="NZ_CP081150.1"/>
</dbReference>
<keyword evidence="2" id="KW-1185">Reference proteome</keyword>
<name>A0ABX8Z4I1_9NEIS</name>
<protein>
    <submittedName>
        <fullName evidence="1">Uncharacterized protein</fullName>
    </submittedName>
</protein>
<dbReference type="EMBL" id="CP081150">
    <property type="protein sequence ID" value="QZA77290.1"/>
    <property type="molecule type" value="Genomic_DNA"/>
</dbReference>
<evidence type="ECO:0000313" key="2">
    <source>
        <dbReference type="Proteomes" id="UP000825679"/>
    </source>
</evidence>
<reference evidence="1 2" key="1">
    <citation type="submission" date="2021-08" db="EMBL/GenBank/DDBJ databases">
        <title>complete genome sequencing of Deefgea sp. D25.</title>
        <authorList>
            <person name="Bae J.-W."/>
            <person name="Gim D.-H."/>
        </authorList>
    </citation>
    <scope>NUCLEOTIDE SEQUENCE [LARGE SCALE GENOMIC DNA]</scope>
    <source>
        <strain evidence="1 2">D25</strain>
    </source>
</reference>
<gene>
    <name evidence="1" type="ORF">K4H28_13515</name>
</gene>
<proteinExistence type="predicted"/>
<sequence>MRVSEWIKTAIQNSSNQSVPLCSLNDKEQREQTTNPQSVVNTGLVESVPFVPCVPLANRCTQEKTQYAVNDEQFPADLMAALDKHYGLTEAGDYQFVLDDIHARKDMWKWAAREANRLIQNLIRNEGAR</sequence>
<evidence type="ECO:0000313" key="1">
    <source>
        <dbReference type="EMBL" id="QZA77290.1"/>
    </source>
</evidence>
<dbReference type="Proteomes" id="UP000825679">
    <property type="component" value="Chromosome"/>
</dbReference>
<accession>A0ABX8Z4I1</accession>